<dbReference type="InterPro" id="IPR007312">
    <property type="entry name" value="Phosphoesterase"/>
</dbReference>
<evidence type="ECO:0000256" key="1">
    <source>
        <dbReference type="ARBA" id="ARBA00022801"/>
    </source>
</evidence>
<dbReference type="EMBL" id="LT629710">
    <property type="protein sequence ID" value="SDP49686.1"/>
    <property type="molecule type" value="Genomic_DNA"/>
</dbReference>
<evidence type="ECO:0008006" key="7">
    <source>
        <dbReference type="Google" id="ProtNLM"/>
    </source>
</evidence>
<keyword evidence="1" id="KW-0378">Hydrolase</keyword>
<evidence type="ECO:0000256" key="3">
    <source>
        <dbReference type="SAM" id="MobiDB-lite"/>
    </source>
</evidence>
<sequence>MQFRSFGRHRTKLVAAAAVAAVAASLLAVASTNAAVPTAAQRAAAQLDAEQAGTTISSTGLKSGDIKHVWLIILENKSYDATFTGLNQNSYLWKALPAQGVLLKNYYGTGHYSQDNYISMVSGQGPQQDVQSDCSVENYDFGSNSSILTTKTGKDAVNYGQVASLANGAQPSGANAPNGANGCTYPTEAPTLFNQLDAAGKTWKGYAQDLGNQAGREDAACGGPGMAANDPTTNPTYMSASAAHPFPTGVTSFTGAQANDQYVAKHFPFPWFHAITGTVTANGGTTPGLTTPAQGGSDCDAAHIANLDSASNGLYKDLQHASTTPAFSWITPNNCSDAHDAICKGNNLSGSFSPAGQPIYQSPTPNPESVAPKNYTGGLYASDLFLEYYIPMIEKSAAFKDGGLIDITFDEGNPPFTYSGNSFNNANAYGPTQGDQPNASAGISADAAGENLFGRNVHTEPTGPNSTLGHNSSGQQLYPGPGNNAFIDRPPACTQTTPTLVPANCVPGIVRGGSGNTPGARTDSAAAMATSSYVLDASILADDTGRGVVDTVDKSGPGGTSPIPADTFVGTVSDTGPQPAASSSGSVVDGSFQLVDSKGNAVTPTGAVSSVTLSAEGAPGHLLPGQTADPLYDDNDATPGGGDTGSVLISPLIKPGTTSSVFYNHYSWLRTMEDIFGVSHGGDHAKLVAGTVSGGLDRAGHLGFAAQPGLAPFGRDVFNNVRTRGHR</sequence>
<feature type="chain" id="PRO_5039453515" description="Phosphoesterase family protein" evidence="4">
    <location>
        <begin position="35"/>
        <end position="727"/>
    </location>
</feature>
<evidence type="ECO:0000256" key="2">
    <source>
        <dbReference type="ARBA" id="ARBA00023026"/>
    </source>
</evidence>
<feature type="signal peptide" evidence="4">
    <location>
        <begin position="1"/>
        <end position="34"/>
    </location>
</feature>
<dbReference type="InterPro" id="IPR017850">
    <property type="entry name" value="Alkaline_phosphatase_core_sf"/>
</dbReference>
<dbReference type="AlphaFoldDB" id="A0A1H0T861"/>
<protein>
    <recommendedName>
        <fullName evidence="7">Phosphoesterase family protein</fullName>
    </recommendedName>
</protein>
<dbReference type="RefSeq" id="WP_090480724.1">
    <property type="nucleotide sequence ID" value="NZ_LT629710.1"/>
</dbReference>
<evidence type="ECO:0000313" key="6">
    <source>
        <dbReference type="Proteomes" id="UP000198741"/>
    </source>
</evidence>
<dbReference type="STRING" id="1090615.SAMN04515671_4495"/>
<dbReference type="Proteomes" id="UP000198741">
    <property type="component" value="Chromosome I"/>
</dbReference>
<keyword evidence="6" id="KW-1185">Reference proteome</keyword>
<dbReference type="PANTHER" id="PTHR31956:SF8">
    <property type="entry name" value="ACID PHOSPHATASE PHOA (AFU_ORTHOLOGUE AFUA_1G03570)"/>
    <property type="match status" value="1"/>
</dbReference>
<feature type="compositionally biased region" description="Polar residues" evidence="3">
    <location>
        <begin position="462"/>
        <end position="476"/>
    </location>
</feature>
<evidence type="ECO:0000313" key="5">
    <source>
        <dbReference type="EMBL" id="SDP49686.1"/>
    </source>
</evidence>
<proteinExistence type="predicted"/>
<evidence type="ECO:0000256" key="4">
    <source>
        <dbReference type="SAM" id="SignalP"/>
    </source>
</evidence>
<dbReference type="PANTHER" id="PTHR31956">
    <property type="entry name" value="NON-SPECIFIC PHOSPHOLIPASE C4-RELATED"/>
    <property type="match status" value="1"/>
</dbReference>
<gene>
    <name evidence="5" type="ORF">SAMN04515671_4495</name>
</gene>
<accession>A0A1H0T861</accession>
<dbReference type="Gene3D" id="3.40.720.10">
    <property type="entry name" value="Alkaline Phosphatase, subunit A"/>
    <property type="match status" value="1"/>
</dbReference>
<keyword evidence="4" id="KW-0732">Signal</keyword>
<feature type="region of interest" description="Disordered" evidence="3">
    <location>
        <begin position="454"/>
        <end position="490"/>
    </location>
</feature>
<dbReference type="GO" id="GO:0016788">
    <property type="term" value="F:hydrolase activity, acting on ester bonds"/>
    <property type="evidence" value="ECO:0007669"/>
    <property type="project" value="InterPro"/>
</dbReference>
<name>A0A1H0T861_9ACTN</name>
<dbReference type="OrthoDB" id="345880at2"/>
<organism evidence="5 6">
    <name type="scientific">Nakamurella panacisegetis</name>
    <dbReference type="NCBI Taxonomy" id="1090615"/>
    <lineage>
        <taxon>Bacteria</taxon>
        <taxon>Bacillati</taxon>
        <taxon>Actinomycetota</taxon>
        <taxon>Actinomycetes</taxon>
        <taxon>Nakamurellales</taxon>
        <taxon>Nakamurellaceae</taxon>
        <taxon>Nakamurella</taxon>
    </lineage>
</organism>
<reference evidence="5 6" key="1">
    <citation type="submission" date="2016-10" db="EMBL/GenBank/DDBJ databases">
        <authorList>
            <person name="de Groot N.N."/>
        </authorList>
    </citation>
    <scope>NUCLEOTIDE SEQUENCE [LARGE SCALE GENOMIC DNA]</scope>
    <source>
        <strain evidence="6">P4-7,KCTC 19426,CECT 7604</strain>
    </source>
</reference>
<dbReference type="GO" id="GO:0009395">
    <property type="term" value="P:phospholipid catabolic process"/>
    <property type="evidence" value="ECO:0007669"/>
    <property type="project" value="TreeGrafter"/>
</dbReference>
<keyword evidence="2" id="KW-0843">Virulence</keyword>